<dbReference type="RefSeq" id="WP_092008400.1">
    <property type="nucleotide sequence ID" value="NZ_FOYW01000001.1"/>
</dbReference>
<name>A0A1I6GIH7_9GAMM</name>
<keyword evidence="1" id="KW-0175">Coiled coil</keyword>
<dbReference type="STRING" id="650891.SAMN05216203_0139"/>
<keyword evidence="3" id="KW-0732">Signal</keyword>
<feature type="region of interest" description="Disordered" evidence="2">
    <location>
        <begin position="140"/>
        <end position="160"/>
    </location>
</feature>
<feature type="compositionally biased region" description="Polar residues" evidence="2">
    <location>
        <begin position="150"/>
        <end position="160"/>
    </location>
</feature>
<reference evidence="4 5" key="1">
    <citation type="submission" date="2016-10" db="EMBL/GenBank/DDBJ databases">
        <authorList>
            <person name="de Groot N.N."/>
        </authorList>
    </citation>
    <scope>NUCLEOTIDE SEQUENCE [LARGE SCALE GENOMIC DNA]</scope>
    <source>
        <strain evidence="4 5">CGMCC 1.9167</strain>
    </source>
</reference>
<dbReference type="Proteomes" id="UP000198644">
    <property type="component" value="Unassembled WGS sequence"/>
</dbReference>
<dbReference type="Gene3D" id="1.20.5.1230">
    <property type="entry name" value="Apolipoprotein A-I"/>
    <property type="match status" value="1"/>
</dbReference>
<gene>
    <name evidence="4" type="ORF">SAMN05216203_0139</name>
</gene>
<evidence type="ECO:0000313" key="5">
    <source>
        <dbReference type="Proteomes" id="UP000198644"/>
    </source>
</evidence>
<dbReference type="SUPFAM" id="SSF58113">
    <property type="entry name" value="Apolipoprotein A-I"/>
    <property type="match status" value="1"/>
</dbReference>
<evidence type="ECO:0000256" key="1">
    <source>
        <dbReference type="SAM" id="Coils"/>
    </source>
</evidence>
<dbReference type="AlphaFoldDB" id="A0A1I6GIH7"/>
<evidence type="ECO:0000256" key="2">
    <source>
        <dbReference type="SAM" id="MobiDB-lite"/>
    </source>
</evidence>
<feature type="chain" id="PRO_5011659417" evidence="3">
    <location>
        <begin position="25"/>
        <end position="160"/>
    </location>
</feature>
<dbReference type="OrthoDB" id="7865349at2"/>
<organism evidence="4 5">
    <name type="scientific">Marinobacter daqiaonensis</name>
    <dbReference type="NCBI Taxonomy" id="650891"/>
    <lineage>
        <taxon>Bacteria</taxon>
        <taxon>Pseudomonadati</taxon>
        <taxon>Pseudomonadota</taxon>
        <taxon>Gammaproteobacteria</taxon>
        <taxon>Pseudomonadales</taxon>
        <taxon>Marinobacteraceae</taxon>
        <taxon>Marinobacter</taxon>
    </lineage>
</organism>
<proteinExistence type="predicted"/>
<evidence type="ECO:0000256" key="3">
    <source>
        <dbReference type="SAM" id="SignalP"/>
    </source>
</evidence>
<keyword evidence="5" id="KW-1185">Reference proteome</keyword>
<feature type="coiled-coil region" evidence="1">
    <location>
        <begin position="57"/>
        <end position="117"/>
    </location>
</feature>
<evidence type="ECO:0000313" key="4">
    <source>
        <dbReference type="EMBL" id="SFR41992.1"/>
    </source>
</evidence>
<accession>A0A1I6GIH7</accession>
<feature type="signal peptide" evidence="3">
    <location>
        <begin position="1"/>
        <end position="24"/>
    </location>
</feature>
<dbReference type="EMBL" id="FOYW01000001">
    <property type="protein sequence ID" value="SFR41992.1"/>
    <property type="molecule type" value="Genomic_DNA"/>
</dbReference>
<protein>
    <submittedName>
        <fullName evidence="4">Uncharacterized protein</fullName>
    </submittedName>
</protein>
<sequence length="160" mass="17871">MDIQKTGLSLALAFALTGTSVVQAKDSDTSMEEVKQETAELGKALKSYGAEQKDEAEAAINRTLDHIDQRIATLEEELSRDWDTMSDATRERARKTLESLRQQRARAEGWLDQLESSSASAWEEARRGFTNAYEELAESWKRAEEALDEPSQNDNTGDGN</sequence>